<accession>A0AAE5W894</accession>
<comment type="pathway">
    <text evidence="3">Protein modification; protein lipoylation via endogenous pathway; protein N(6)-(lipoyl)lysine from octanoyl-[acyl-carrier-protein].</text>
</comment>
<dbReference type="Proteomes" id="UP000242008">
    <property type="component" value="Unassembled WGS sequence"/>
</dbReference>
<dbReference type="RefSeq" id="WP_037572811.1">
    <property type="nucleotide sequence ID" value="NZ_BMDK01000001.1"/>
</dbReference>
<dbReference type="EMBL" id="PZAO01000008">
    <property type="protein sequence ID" value="PTG70144.1"/>
    <property type="molecule type" value="Genomic_DNA"/>
</dbReference>
<comment type="similarity">
    <text evidence="3">Belongs to the octanoyltransferase LipL family.</text>
</comment>
<gene>
    <name evidence="3" type="primary">lipL</name>
    <name evidence="6" type="ORF">BU638_05735</name>
    <name evidence="5" type="ORF">BU653_04295</name>
    <name evidence="7" type="ORF">BU676_04855</name>
</gene>
<dbReference type="PANTHER" id="PTHR43679">
    <property type="entry name" value="OCTANOYLTRANSFERASE LIPM-RELATED"/>
    <property type="match status" value="1"/>
</dbReference>
<feature type="domain" description="BPL/LPL catalytic" evidence="4">
    <location>
        <begin position="41"/>
        <end position="226"/>
    </location>
</feature>
<dbReference type="GO" id="GO:0009107">
    <property type="term" value="P:lipoate biosynthetic process"/>
    <property type="evidence" value="ECO:0007669"/>
    <property type="project" value="UniProtKB-UniRule"/>
</dbReference>
<dbReference type="AlphaFoldDB" id="A0AAE5W894"/>
<dbReference type="PANTHER" id="PTHR43679:SF2">
    <property type="entry name" value="OCTANOYL-[GCVH]:PROTEIN N-OCTANOYLTRANSFERASE"/>
    <property type="match status" value="1"/>
</dbReference>
<keyword evidence="2 3" id="KW-0012">Acyltransferase</keyword>
<evidence type="ECO:0000313" key="7">
    <source>
        <dbReference type="EMBL" id="PTG70144.1"/>
    </source>
</evidence>
<dbReference type="Proteomes" id="UP000242704">
    <property type="component" value="Unassembled WGS sequence"/>
</dbReference>
<dbReference type="EMBL" id="PZBZ01000017">
    <property type="protein sequence ID" value="PTG15577.1"/>
    <property type="molecule type" value="Genomic_DNA"/>
</dbReference>
<dbReference type="HAMAP" id="MF_02119">
    <property type="entry name" value="LipL"/>
    <property type="match status" value="1"/>
</dbReference>
<dbReference type="Gene3D" id="3.30.930.10">
    <property type="entry name" value="Bira Bifunctional Protein, Domain 2"/>
    <property type="match status" value="1"/>
</dbReference>
<dbReference type="GO" id="GO:0016874">
    <property type="term" value="F:ligase activity"/>
    <property type="evidence" value="ECO:0007669"/>
    <property type="project" value="UniProtKB-KW"/>
</dbReference>
<dbReference type="Pfam" id="PF21948">
    <property type="entry name" value="LplA-B_cat"/>
    <property type="match status" value="1"/>
</dbReference>
<reference evidence="5" key="2">
    <citation type="submission" date="2018-03" db="EMBL/GenBank/DDBJ databases">
        <authorList>
            <person name="Naushad S."/>
        </authorList>
    </citation>
    <scope>NUCLEOTIDE SEQUENCE</scope>
    <source>
        <strain evidence="6">SNUC 105</strain>
        <strain evidence="7">SNUC 1363</strain>
        <strain evidence="5">SNUC 505</strain>
    </source>
</reference>
<dbReference type="InterPro" id="IPR024897">
    <property type="entry name" value="LipL"/>
</dbReference>
<comment type="catalytic activity">
    <reaction evidence="3">
        <text>N(6)-octanoyl-L-lysyl-[glycine-cleavage complex H protein] + L-lysyl-[lipoyl-carrier protein] = N(6)-octanoyl-L-lysyl-[lipoyl-carrier protein] + L-lysyl-[glycine-cleavage complex H protein]</text>
        <dbReference type="Rhea" id="RHEA:20213"/>
        <dbReference type="Rhea" id="RHEA-COMP:10500"/>
        <dbReference type="Rhea" id="RHEA-COMP:10501"/>
        <dbReference type="Rhea" id="RHEA-COMP:10503"/>
        <dbReference type="Rhea" id="RHEA-COMP:10504"/>
        <dbReference type="ChEBI" id="CHEBI:29969"/>
        <dbReference type="ChEBI" id="CHEBI:78809"/>
        <dbReference type="EC" id="2.3.1.204"/>
    </reaction>
</comment>
<evidence type="ECO:0000313" key="10">
    <source>
        <dbReference type="Proteomes" id="UP000242704"/>
    </source>
</evidence>
<keyword evidence="5" id="KW-0436">Ligase</keyword>
<dbReference type="InterPro" id="IPR045864">
    <property type="entry name" value="aa-tRNA-synth_II/BPL/LPL"/>
</dbReference>
<keyword evidence="1 3" id="KW-0808">Transferase</keyword>
<reference evidence="8 9" key="1">
    <citation type="journal article" date="2016" name="Front. Microbiol.">
        <title>Comprehensive Phylogenetic Analysis of Bovine Non-aureus Staphylococci Species Based on Whole-Genome Sequencing.</title>
        <authorList>
            <person name="Naushad S."/>
            <person name="Barkema H.W."/>
            <person name="Luby C."/>
            <person name="Condas L.A."/>
            <person name="Nobrega D.B."/>
            <person name="Carson D.A."/>
            <person name="De Buck J."/>
        </authorList>
    </citation>
    <scope>NUCLEOTIDE SEQUENCE [LARGE SCALE GENOMIC DNA]</scope>
    <source>
        <strain evidence="6 9">SNUC 105</strain>
        <strain evidence="7 8">SNUC 1363</strain>
        <strain evidence="5 10">SNUC 505</strain>
    </source>
</reference>
<feature type="site" description="Lowers pKa of active site Cys" evidence="3">
    <location>
        <position position="158"/>
    </location>
</feature>
<dbReference type="SUPFAM" id="SSF55681">
    <property type="entry name" value="Class II aaRS and biotin synthetases"/>
    <property type="match status" value="1"/>
</dbReference>
<sequence>MDLVSKYFKDVAWRYVDHATGLEPMQSFAFDDTFSESVGKDASPNVVRTWIHQHTVILGIHDSRLPHLDEGIRFLTDTKGYNAIVRNSGGLGVVLDQGILNISLMFKGKTETSIDEAFSVMYLLISKMFENENETIETFEITHSYCPGKFDLSIRNKKFAGISQRRVRGGIAVQIYLCVEGSGSERAQLMKDFYTHALQGKTTKFTYPDIYPSHMASLQELFQSDLTVQEVMFKLLYAIKDLGGTLNMDPITNEEWSRYEYYYERMLERNAKMNARLN</sequence>
<dbReference type="InterPro" id="IPR004143">
    <property type="entry name" value="BPL_LPL_catalytic"/>
</dbReference>
<dbReference type="EC" id="2.3.1.204" evidence="3"/>
<evidence type="ECO:0000256" key="3">
    <source>
        <dbReference type="HAMAP-Rule" id="MF_02119"/>
    </source>
</evidence>
<evidence type="ECO:0000313" key="8">
    <source>
        <dbReference type="Proteomes" id="UP000242008"/>
    </source>
</evidence>
<name>A0AAE5W894_STACR</name>
<proteinExistence type="inferred from homology"/>
<dbReference type="InterPro" id="IPR050664">
    <property type="entry name" value="Octanoyltrans_LipM/LipL"/>
</dbReference>
<comment type="function">
    <text evidence="3">Catalyzes the amidotransfer (transamidation) of the octanoyl moiety from octanoyl-GcvH to the lipoyl domain of the E2 subunit of lipoate-dependent enzymes.</text>
</comment>
<organism evidence="5 10">
    <name type="scientific">Staphylococcus chromogenes</name>
    <name type="common">Staphylococcus hyicus subsp. chromogenes</name>
    <dbReference type="NCBI Taxonomy" id="46126"/>
    <lineage>
        <taxon>Bacteria</taxon>
        <taxon>Bacillati</taxon>
        <taxon>Bacillota</taxon>
        <taxon>Bacilli</taxon>
        <taxon>Bacillales</taxon>
        <taxon>Staphylococcaceae</taxon>
        <taxon>Staphylococcus</taxon>
    </lineage>
</organism>
<dbReference type="PROSITE" id="PS51733">
    <property type="entry name" value="BPL_LPL_CATALYTIC"/>
    <property type="match status" value="1"/>
</dbReference>
<dbReference type="GO" id="GO:0033819">
    <property type="term" value="F:lipoyl(octanoyl) transferase activity"/>
    <property type="evidence" value="ECO:0007669"/>
    <property type="project" value="InterPro"/>
</dbReference>
<evidence type="ECO:0000256" key="1">
    <source>
        <dbReference type="ARBA" id="ARBA00022679"/>
    </source>
</evidence>
<dbReference type="GO" id="GO:0009249">
    <property type="term" value="P:protein lipoylation"/>
    <property type="evidence" value="ECO:0007669"/>
    <property type="project" value="UniProtKB-UniRule"/>
</dbReference>
<comment type="miscellaneous">
    <text evidence="3">The reaction proceeds via a thioester-linked acyl-enzyme intermediate.</text>
</comment>
<evidence type="ECO:0000313" key="5">
    <source>
        <dbReference type="EMBL" id="PTG15577.1"/>
    </source>
</evidence>
<evidence type="ECO:0000313" key="6">
    <source>
        <dbReference type="EMBL" id="PTG27564.1"/>
    </source>
</evidence>
<dbReference type="Proteomes" id="UP000242144">
    <property type="component" value="Unassembled WGS sequence"/>
</dbReference>
<evidence type="ECO:0000259" key="4">
    <source>
        <dbReference type="PROSITE" id="PS51733"/>
    </source>
</evidence>
<feature type="active site" description="Acyl-thioester intermediate" evidence="3">
    <location>
        <position position="146"/>
    </location>
</feature>
<evidence type="ECO:0000256" key="2">
    <source>
        <dbReference type="ARBA" id="ARBA00023315"/>
    </source>
</evidence>
<evidence type="ECO:0000313" key="9">
    <source>
        <dbReference type="Proteomes" id="UP000242144"/>
    </source>
</evidence>
<dbReference type="CDD" id="cd16443">
    <property type="entry name" value="LplA"/>
    <property type="match status" value="1"/>
</dbReference>
<protein>
    <recommendedName>
        <fullName evidence="3">Octanoyl-[GcvH]:protein N-octanoyltransferase</fullName>
        <ecNumber evidence="3">2.3.1.204</ecNumber>
    </recommendedName>
    <alternativeName>
        <fullName evidence="3">Octanoyl-[GcvH]:E2 amidotransferase</fullName>
    </alternativeName>
</protein>
<comment type="caution">
    <text evidence="5">The sequence shown here is derived from an EMBL/GenBank/DDBJ whole genome shotgun (WGS) entry which is preliminary data.</text>
</comment>
<dbReference type="EMBL" id="PZCM01000005">
    <property type="protein sequence ID" value="PTG27564.1"/>
    <property type="molecule type" value="Genomic_DNA"/>
</dbReference>
<keyword evidence="8" id="KW-1185">Reference proteome</keyword>
<dbReference type="GeneID" id="93656408"/>